<dbReference type="AlphaFoldDB" id="A0A367JEB7"/>
<keyword evidence="2" id="KW-1185">Reference proteome</keyword>
<proteinExistence type="predicted"/>
<name>A0A367JEB7_RHIAZ</name>
<evidence type="ECO:0000313" key="2">
    <source>
        <dbReference type="Proteomes" id="UP000252139"/>
    </source>
</evidence>
<dbReference type="Proteomes" id="UP000252139">
    <property type="component" value="Unassembled WGS sequence"/>
</dbReference>
<dbReference type="EMBL" id="PJQL01001507">
    <property type="protein sequence ID" value="RCH88225.1"/>
    <property type="molecule type" value="Genomic_DNA"/>
</dbReference>
<accession>A0A367JEB7</accession>
<comment type="caution">
    <text evidence="1">The sequence shown here is derived from an EMBL/GenBank/DDBJ whole genome shotgun (WGS) entry which is preliminary data.</text>
</comment>
<evidence type="ECO:0000313" key="1">
    <source>
        <dbReference type="EMBL" id="RCH88225.1"/>
    </source>
</evidence>
<sequence>MTEIDRITVPEALPCLHSFITEKPPYIIARHPFFGIAVTFLVAAYPTDISFFSPSASLYFTELLHMIDNTTSKSRGYSVQ</sequence>
<reference evidence="1 2" key="1">
    <citation type="journal article" date="2018" name="G3 (Bethesda)">
        <title>Phylogenetic and Phylogenomic Definition of Rhizopus Species.</title>
        <authorList>
            <person name="Gryganskyi A.P."/>
            <person name="Golan J."/>
            <person name="Dolatabadi S."/>
            <person name="Mondo S."/>
            <person name="Robb S."/>
            <person name="Idnurm A."/>
            <person name="Muszewska A."/>
            <person name="Steczkiewicz K."/>
            <person name="Masonjones S."/>
            <person name="Liao H.L."/>
            <person name="Gajdeczka M.T."/>
            <person name="Anike F."/>
            <person name="Vuek A."/>
            <person name="Anishchenko I.M."/>
            <person name="Voigt K."/>
            <person name="de Hoog G.S."/>
            <person name="Smith M.E."/>
            <person name="Heitman J."/>
            <person name="Vilgalys R."/>
            <person name="Stajich J.E."/>
        </authorList>
    </citation>
    <scope>NUCLEOTIDE SEQUENCE [LARGE SCALE GENOMIC DNA]</scope>
    <source>
        <strain evidence="1 2">CBS 357.93</strain>
    </source>
</reference>
<organism evidence="1 2">
    <name type="scientific">Rhizopus azygosporus</name>
    <name type="common">Rhizopus microsporus var. azygosporus</name>
    <dbReference type="NCBI Taxonomy" id="86630"/>
    <lineage>
        <taxon>Eukaryota</taxon>
        <taxon>Fungi</taxon>
        <taxon>Fungi incertae sedis</taxon>
        <taxon>Mucoromycota</taxon>
        <taxon>Mucoromycotina</taxon>
        <taxon>Mucoromycetes</taxon>
        <taxon>Mucorales</taxon>
        <taxon>Mucorineae</taxon>
        <taxon>Rhizopodaceae</taxon>
        <taxon>Rhizopus</taxon>
    </lineage>
</organism>
<protein>
    <submittedName>
        <fullName evidence="1">Uncharacterized protein</fullName>
    </submittedName>
</protein>
<gene>
    <name evidence="1" type="ORF">CU097_011277</name>
</gene>
<dbReference type="OrthoDB" id="2230856at2759"/>